<dbReference type="AlphaFoldDB" id="A0A9Q9EKH8"/>
<proteinExistence type="predicted"/>
<feature type="region of interest" description="Disordered" evidence="1">
    <location>
        <begin position="34"/>
        <end position="95"/>
    </location>
</feature>
<keyword evidence="3" id="KW-1185">Reference proteome</keyword>
<name>A0A9Q9EKH8_9PEZI</name>
<sequence>MSTDLPTTRRRSHNLTEPLDLSLRGIGAKVLAEVDNGNKGTTPGETWLDSQEKHTQASRIAPKTGSHIPATEPLRPPQSRTFEEENKKRKASMDS</sequence>
<dbReference type="Proteomes" id="UP001056384">
    <property type="component" value="Chromosome 5"/>
</dbReference>
<gene>
    <name evidence="2" type="ORF">Slin15195_G065980</name>
</gene>
<organism evidence="2 3">
    <name type="scientific">Septoria linicola</name>
    <dbReference type="NCBI Taxonomy" id="215465"/>
    <lineage>
        <taxon>Eukaryota</taxon>
        <taxon>Fungi</taxon>
        <taxon>Dikarya</taxon>
        <taxon>Ascomycota</taxon>
        <taxon>Pezizomycotina</taxon>
        <taxon>Dothideomycetes</taxon>
        <taxon>Dothideomycetidae</taxon>
        <taxon>Mycosphaerellales</taxon>
        <taxon>Mycosphaerellaceae</taxon>
        <taxon>Septoria</taxon>
    </lineage>
</organism>
<accession>A0A9Q9EKH8</accession>
<dbReference type="EMBL" id="CP099422">
    <property type="protein sequence ID" value="USW53279.1"/>
    <property type="molecule type" value="Genomic_DNA"/>
</dbReference>
<protein>
    <submittedName>
        <fullName evidence="2">Uncharacterized protein</fullName>
    </submittedName>
</protein>
<evidence type="ECO:0000256" key="1">
    <source>
        <dbReference type="SAM" id="MobiDB-lite"/>
    </source>
</evidence>
<evidence type="ECO:0000313" key="2">
    <source>
        <dbReference type="EMBL" id="USW53279.1"/>
    </source>
</evidence>
<reference evidence="2" key="1">
    <citation type="submission" date="2022-06" db="EMBL/GenBank/DDBJ databases">
        <title>Complete genome sequences of two strains of the flax pathogen Septoria linicola.</title>
        <authorList>
            <person name="Lapalu N."/>
            <person name="Simon A."/>
            <person name="Demenou B."/>
            <person name="Paumier D."/>
            <person name="Guillot M.-P."/>
            <person name="Gout L."/>
            <person name="Valade R."/>
        </authorList>
    </citation>
    <scope>NUCLEOTIDE SEQUENCE</scope>
    <source>
        <strain evidence="2">SE15195</strain>
    </source>
</reference>
<evidence type="ECO:0000313" key="3">
    <source>
        <dbReference type="Proteomes" id="UP001056384"/>
    </source>
</evidence>
<feature type="compositionally biased region" description="Basic and acidic residues" evidence="1">
    <location>
        <begin position="81"/>
        <end position="95"/>
    </location>
</feature>